<keyword evidence="4" id="KW-0804">Transcription</keyword>
<dbReference type="Gene3D" id="1.10.10.10">
    <property type="entry name" value="Winged helix-like DNA-binding domain superfamily/Winged helix DNA-binding domain"/>
    <property type="match status" value="1"/>
</dbReference>
<organism evidence="6 7">
    <name type="scientific">Candidatus Magasanikbacteria bacterium GW2011_GWA2_56_11</name>
    <dbReference type="NCBI Taxonomy" id="1619044"/>
    <lineage>
        <taxon>Bacteria</taxon>
        <taxon>Candidatus Magasanikiibacteriota</taxon>
    </lineage>
</organism>
<keyword evidence="1" id="KW-0678">Repressor</keyword>
<dbReference type="EMBL" id="LCRX01000020">
    <property type="protein sequence ID" value="KKW41421.1"/>
    <property type="molecule type" value="Genomic_DNA"/>
</dbReference>
<protein>
    <submittedName>
        <fullName evidence="6">Transcriptional regulator of heat shock protein</fullName>
    </submittedName>
</protein>
<proteinExistence type="predicted"/>
<evidence type="ECO:0000259" key="5">
    <source>
        <dbReference type="Pfam" id="PF01628"/>
    </source>
</evidence>
<evidence type="ECO:0000256" key="3">
    <source>
        <dbReference type="ARBA" id="ARBA00023016"/>
    </source>
</evidence>
<dbReference type="InterPro" id="IPR036390">
    <property type="entry name" value="WH_DNA-bd_sf"/>
</dbReference>
<dbReference type="STRING" id="1619044.UY92_C0020G0009"/>
<accession>A0A0G1YDU7</accession>
<dbReference type="AlphaFoldDB" id="A0A0G1YDU7"/>
<keyword evidence="2" id="KW-0805">Transcription regulation</keyword>
<dbReference type="InterPro" id="IPR036388">
    <property type="entry name" value="WH-like_DNA-bd_sf"/>
</dbReference>
<evidence type="ECO:0000256" key="4">
    <source>
        <dbReference type="ARBA" id="ARBA00023163"/>
    </source>
</evidence>
<dbReference type="InterPro" id="IPR021153">
    <property type="entry name" value="HrcA_C"/>
</dbReference>
<feature type="domain" description="Heat-inducible transcription repressor HrcA C-terminal" evidence="5">
    <location>
        <begin position="97"/>
        <end position="204"/>
    </location>
</feature>
<dbReference type="Gene3D" id="3.30.450.40">
    <property type="match status" value="1"/>
</dbReference>
<evidence type="ECO:0000256" key="2">
    <source>
        <dbReference type="ARBA" id="ARBA00023015"/>
    </source>
</evidence>
<dbReference type="PANTHER" id="PTHR34824">
    <property type="entry name" value="HEAT-INDUCIBLE TRANSCRIPTION REPRESSOR HRCA"/>
    <property type="match status" value="1"/>
</dbReference>
<evidence type="ECO:0000256" key="1">
    <source>
        <dbReference type="ARBA" id="ARBA00022491"/>
    </source>
</evidence>
<comment type="caution">
    <text evidence="6">The sequence shown here is derived from an EMBL/GenBank/DDBJ whole genome shotgun (WGS) entry which is preliminary data.</text>
</comment>
<keyword evidence="3 6" id="KW-0346">Stress response</keyword>
<dbReference type="GO" id="GO:0045892">
    <property type="term" value="P:negative regulation of DNA-templated transcription"/>
    <property type="evidence" value="ECO:0007669"/>
    <property type="project" value="TreeGrafter"/>
</dbReference>
<dbReference type="Pfam" id="PF01628">
    <property type="entry name" value="HrcA"/>
    <property type="match status" value="1"/>
</dbReference>
<gene>
    <name evidence="6" type="ORF">UY92_C0020G0009</name>
</gene>
<dbReference type="SUPFAM" id="SSF55781">
    <property type="entry name" value="GAF domain-like"/>
    <property type="match status" value="1"/>
</dbReference>
<dbReference type="InterPro" id="IPR002571">
    <property type="entry name" value="HrcA"/>
</dbReference>
<dbReference type="InterPro" id="IPR029016">
    <property type="entry name" value="GAF-like_dom_sf"/>
</dbReference>
<dbReference type="GO" id="GO:0003677">
    <property type="term" value="F:DNA binding"/>
    <property type="evidence" value="ECO:0007669"/>
    <property type="project" value="InterPro"/>
</dbReference>
<reference evidence="6 7" key="1">
    <citation type="journal article" date="2015" name="Nature">
        <title>rRNA introns, odd ribosomes, and small enigmatic genomes across a large radiation of phyla.</title>
        <authorList>
            <person name="Brown C.T."/>
            <person name="Hug L.A."/>
            <person name="Thomas B.C."/>
            <person name="Sharon I."/>
            <person name="Castelle C.J."/>
            <person name="Singh A."/>
            <person name="Wilkins M.J."/>
            <person name="Williams K.H."/>
            <person name="Banfield J.F."/>
        </authorList>
    </citation>
    <scope>NUCLEOTIDE SEQUENCE [LARGE SCALE GENOMIC DNA]</scope>
</reference>
<dbReference type="PANTHER" id="PTHR34824:SF1">
    <property type="entry name" value="HEAT-INDUCIBLE TRANSCRIPTION REPRESSOR HRCA"/>
    <property type="match status" value="1"/>
</dbReference>
<sequence>MVAENYIKTAEPVGSKFLVDEYRLEWSDATVRNELRELEDEGYLTHPHTSAGRLPTEAGYRYYVEHLMEVAQPAKKLKGDIEEFGRSAGQDEQALKQLGKIMAGEVSNAVLIAFGAHRVYYTGISYLFAQPEFQDMARTVDISAVFDQCEERLDDVFDRLSAGEPRVLIGEENPLSGDCSLVGARLSDERFLTILGPLRMDYAKSLGILRYMYAFLP</sequence>
<evidence type="ECO:0000313" key="6">
    <source>
        <dbReference type="EMBL" id="KKW41421.1"/>
    </source>
</evidence>
<evidence type="ECO:0000313" key="7">
    <source>
        <dbReference type="Proteomes" id="UP000033870"/>
    </source>
</evidence>
<name>A0A0G1YDU7_9BACT</name>
<dbReference type="PATRIC" id="fig|1619044.3.peg.1244"/>
<dbReference type="Proteomes" id="UP000033870">
    <property type="component" value="Unassembled WGS sequence"/>
</dbReference>
<dbReference type="SUPFAM" id="SSF46785">
    <property type="entry name" value="Winged helix' DNA-binding domain"/>
    <property type="match status" value="1"/>
</dbReference>